<comment type="caution">
    <text evidence="2">The sequence shown here is derived from an EMBL/GenBank/DDBJ whole genome shotgun (WGS) entry which is preliminary data.</text>
</comment>
<dbReference type="EMBL" id="JAHQCW010000045">
    <property type="protein sequence ID" value="MBU9738956.1"/>
    <property type="molecule type" value="Genomic_DNA"/>
</dbReference>
<feature type="compositionally biased region" description="Basic and acidic residues" evidence="1">
    <location>
        <begin position="82"/>
        <end position="100"/>
    </location>
</feature>
<proteinExistence type="predicted"/>
<gene>
    <name evidence="2" type="ORF">KTH89_20680</name>
</gene>
<dbReference type="AlphaFoldDB" id="A0A949K2S2"/>
<reference evidence="2" key="1">
    <citation type="submission" date="2021-06" db="EMBL/GenBank/DDBJ databases">
        <title>Description of novel taxa of the family Lachnospiraceae.</title>
        <authorList>
            <person name="Chaplin A.V."/>
            <person name="Sokolova S.R."/>
            <person name="Pikina A.P."/>
            <person name="Korzhanova M."/>
            <person name="Belova V."/>
            <person name="Korostin D."/>
            <person name="Efimov B.A."/>
        </authorList>
    </citation>
    <scope>NUCLEOTIDE SEQUENCE</scope>
    <source>
        <strain evidence="2">ASD5720</strain>
    </source>
</reference>
<feature type="compositionally biased region" description="Basic and acidic residues" evidence="1">
    <location>
        <begin position="50"/>
        <end position="75"/>
    </location>
</feature>
<organism evidence="2 3">
    <name type="scientific">Diplocloster agilis</name>
    <dbReference type="NCBI Taxonomy" id="2850323"/>
    <lineage>
        <taxon>Bacteria</taxon>
        <taxon>Bacillati</taxon>
        <taxon>Bacillota</taxon>
        <taxon>Clostridia</taxon>
        <taxon>Lachnospirales</taxon>
        <taxon>Lachnospiraceae</taxon>
        <taxon>Diplocloster</taxon>
    </lineage>
</organism>
<name>A0A949K2S2_9FIRM</name>
<evidence type="ECO:0000313" key="2">
    <source>
        <dbReference type="EMBL" id="MBU9738956.1"/>
    </source>
</evidence>
<sequence length="100" mass="11804">MAEYTMCKEYLHVFLNINIVSIDLLLLSSGESLKISCDYWQIEKRQGKSREKVVKGQRREQRKDCKKGSGKTEKKKEKKKEKKIEKRAEGRRKQSEIKKG</sequence>
<evidence type="ECO:0000256" key="1">
    <source>
        <dbReference type="SAM" id="MobiDB-lite"/>
    </source>
</evidence>
<dbReference type="Proteomes" id="UP000712157">
    <property type="component" value="Unassembled WGS sequence"/>
</dbReference>
<protein>
    <submittedName>
        <fullName evidence="2">Uncharacterized protein</fullName>
    </submittedName>
</protein>
<accession>A0A949K2S2</accession>
<evidence type="ECO:0000313" key="3">
    <source>
        <dbReference type="Proteomes" id="UP000712157"/>
    </source>
</evidence>
<feature type="region of interest" description="Disordered" evidence="1">
    <location>
        <begin position="50"/>
        <end position="100"/>
    </location>
</feature>
<keyword evidence="3" id="KW-1185">Reference proteome</keyword>